<dbReference type="EMBL" id="GBXM01035671">
    <property type="protein sequence ID" value="JAH72906.1"/>
    <property type="molecule type" value="Transcribed_RNA"/>
</dbReference>
<organism evidence="2">
    <name type="scientific">Anguilla anguilla</name>
    <name type="common">European freshwater eel</name>
    <name type="synonym">Muraena anguilla</name>
    <dbReference type="NCBI Taxonomy" id="7936"/>
    <lineage>
        <taxon>Eukaryota</taxon>
        <taxon>Metazoa</taxon>
        <taxon>Chordata</taxon>
        <taxon>Craniata</taxon>
        <taxon>Vertebrata</taxon>
        <taxon>Euteleostomi</taxon>
        <taxon>Actinopterygii</taxon>
        <taxon>Neopterygii</taxon>
        <taxon>Teleostei</taxon>
        <taxon>Anguilliformes</taxon>
        <taxon>Anguillidae</taxon>
        <taxon>Anguilla</taxon>
    </lineage>
</organism>
<proteinExistence type="predicted"/>
<keyword evidence="1" id="KW-0472">Membrane</keyword>
<reference evidence="2" key="1">
    <citation type="submission" date="2014-11" db="EMBL/GenBank/DDBJ databases">
        <authorList>
            <person name="Amaro Gonzalez C."/>
        </authorList>
    </citation>
    <scope>NUCLEOTIDE SEQUENCE</scope>
</reference>
<keyword evidence="1" id="KW-1133">Transmembrane helix</keyword>
<keyword evidence="1" id="KW-0812">Transmembrane</keyword>
<protein>
    <submittedName>
        <fullName evidence="2">Uncharacterized protein</fullName>
    </submittedName>
</protein>
<name>A0A0E9V4J0_ANGAN</name>
<sequence>MGMDGPHGVVWYYDCERIKFRPVLTVAGIVILQGNMQLTLMLPRDAKFSVSQDS</sequence>
<accession>A0A0E9V4J0</accession>
<evidence type="ECO:0000313" key="2">
    <source>
        <dbReference type="EMBL" id="JAH72906.1"/>
    </source>
</evidence>
<reference evidence="2" key="2">
    <citation type="journal article" date="2015" name="Fish Shellfish Immunol.">
        <title>Early steps in the European eel (Anguilla anguilla)-Vibrio vulnificus interaction in the gills: Role of the RtxA13 toxin.</title>
        <authorList>
            <person name="Callol A."/>
            <person name="Pajuelo D."/>
            <person name="Ebbesson L."/>
            <person name="Teles M."/>
            <person name="MacKenzie S."/>
            <person name="Amaro C."/>
        </authorList>
    </citation>
    <scope>NUCLEOTIDE SEQUENCE</scope>
</reference>
<evidence type="ECO:0000256" key="1">
    <source>
        <dbReference type="SAM" id="Phobius"/>
    </source>
</evidence>
<dbReference type="AlphaFoldDB" id="A0A0E9V4J0"/>
<feature type="transmembrane region" description="Helical" evidence="1">
    <location>
        <begin position="20"/>
        <end position="42"/>
    </location>
</feature>